<reference evidence="8 9" key="1">
    <citation type="submission" date="2023-05" db="EMBL/GenBank/DDBJ databases">
        <title>Lithophilousrod everest ZFBP1038 complete genpme.</title>
        <authorList>
            <person name="Tian M."/>
        </authorList>
    </citation>
    <scope>NUCLEOTIDE SEQUENCE [LARGE SCALE GENOMIC DNA]</scope>
    <source>
        <strain evidence="8 9">ZFBP1038</strain>
    </source>
</reference>
<evidence type="ECO:0000256" key="4">
    <source>
        <dbReference type="ARBA" id="ARBA00022898"/>
    </source>
</evidence>
<evidence type="ECO:0000256" key="2">
    <source>
        <dbReference type="ARBA" id="ARBA00010671"/>
    </source>
</evidence>
<keyword evidence="4" id="KW-0663">Pyridoxal phosphate</keyword>
<dbReference type="SUPFAM" id="SSF53383">
    <property type="entry name" value="PLP-dependent transferases"/>
    <property type="match status" value="1"/>
</dbReference>
<dbReference type="InterPro" id="IPR015421">
    <property type="entry name" value="PyrdxlP-dep_Trfase_major"/>
</dbReference>
<dbReference type="InterPro" id="IPR015424">
    <property type="entry name" value="PyrdxlP-dep_Trfase"/>
</dbReference>
<dbReference type="InterPro" id="IPR036633">
    <property type="entry name" value="Prn/Lys/Arg_de-COase_C_sf"/>
</dbReference>
<dbReference type="PANTHER" id="PTHR43277">
    <property type="entry name" value="ARGININE DECARBOXYLASE"/>
    <property type="match status" value="1"/>
</dbReference>
<dbReference type="Pfam" id="PF01276">
    <property type="entry name" value="OKR_DC_1"/>
    <property type="match status" value="1"/>
</dbReference>
<evidence type="ECO:0000313" key="9">
    <source>
        <dbReference type="Proteomes" id="UP001209083"/>
    </source>
</evidence>
<dbReference type="EMBL" id="CP090958">
    <property type="protein sequence ID" value="WGW13264.1"/>
    <property type="molecule type" value="Genomic_DNA"/>
</dbReference>
<dbReference type="Proteomes" id="UP001209083">
    <property type="component" value="Chromosome"/>
</dbReference>
<gene>
    <name evidence="8" type="ORF">LWF01_05710</name>
</gene>
<dbReference type="PANTHER" id="PTHR43277:SF4">
    <property type="entry name" value="ARGININE DECARBOXYLASE"/>
    <property type="match status" value="1"/>
</dbReference>
<dbReference type="RefSeq" id="WP_349640080.1">
    <property type="nucleotide sequence ID" value="NZ_CP090958.1"/>
</dbReference>
<feature type="region of interest" description="Disordered" evidence="6">
    <location>
        <begin position="1"/>
        <end position="64"/>
    </location>
</feature>
<proteinExistence type="inferred from homology"/>
<dbReference type="Pfam" id="PF03711">
    <property type="entry name" value="OKR_DC_1_C"/>
    <property type="match status" value="1"/>
</dbReference>
<dbReference type="InterPro" id="IPR052357">
    <property type="entry name" value="Orn_Lys_Arg_decarboxylase-I"/>
</dbReference>
<feature type="compositionally biased region" description="Basic and acidic residues" evidence="6">
    <location>
        <begin position="1"/>
        <end position="13"/>
    </location>
</feature>
<dbReference type="InterPro" id="IPR000310">
    <property type="entry name" value="Orn/Lys/Arg_deCO2ase_major_dom"/>
</dbReference>
<protein>
    <submittedName>
        <fullName evidence="8">Amino acid decarboxylase</fullName>
    </submittedName>
</protein>
<keyword evidence="9" id="KW-1185">Reference proteome</keyword>
<dbReference type="Gene3D" id="3.90.100.10">
    <property type="entry name" value="Orn/Lys/Arg decarboxylase, C-terminal domain"/>
    <property type="match status" value="1"/>
</dbReference>
<feature type="compositionally biased region" description="Low complexity" evidence="6">
    <location>
        <begin position="23"/>
        <end position="55"/>
    </location>
</feature>
<organism evidence="8 9">
    <name type="scientific">Saxibacter everestensis</name>
    <dbReference type="NCBI Taxonomy" id="2909229"/>
    <lineage>
        <taxon>Bacteria</taxon>
        <taxon>Bacillati</taxon>
        <taxon>Actinomycetota</taxon>
        <taxon>Actinomycetes</taxon>
        <taxon>Micrococcales</taxon>
        <taxon>Brevibacteriaceae</taxon>
        <taxon>Saxibacter</taxon>
    </lineage>
</organism>
<evidence type="ECO:0000259" key="7">
    <source>
        <dbReference type="PROSITE" id="PS00703"/>
    </source>
</evidence>
<sequence>MPHADTSTDDRTFHAPAEGASNAPAEGARPARAEGASDTPAEAADPARAEGAGPASSSGTTQQATPYADALRRYAAGRPLQLMVPGHGGTDAGISGRLADFIGEKALHLDIPMLLDGIDLGPGSPFSQSLALAAEAWGARRTWFLTNGASQANRIAALAARGLGQHVVSQRSAHSSFSDGVLLAGLSPSFVLPTVDARNGIAHGVSPQVLDEALVAAAQAGQPASAVYVVSPSYFGSVSDIRGLSEVAHAHGAPLIVDGAWGPHFGFHPDLPESPARLGADLVVSSTHKLAGSLTQSAMLHLGEGPFADVLEPLVERAFTMTASTSSSALLMGSLDIARQGLATGKDAIGQSIEATQRFREILRADPRFGVVSDTFDRYPDIAGIDLLRVPIDLSANGVSGHWVRNQLIDVHGIYFEMSTATTLVAVVGPGKTPDFDRAYRALVEVVESAEAEAERVAHRGEETFPALPDPGLLRMRPRDSFFAETDVVPAAEAVGRVSADALAAYPPGIPNVMPGEEITAQAVAFLEAVAASPTGYVRGAVDPLVTRFRVVRES</sequence>
<keyword evidence="3" id="KW-0210">Decarboxylase</keyword>
<comment type="cofactor">
    <cofactor evidence="1">
        <name>pyridoxal 5'-phosphate</name>
        <dbReference type="ChEBI" id="CHEBI:597326"/>
    </cofactor>
</comment>
<dbReference type="Gene3D" id="3.40.640.10">
    <property type="entry name" value="Type I PLP-dependent aspartate aminotransferase-like (Major domain)"/>
    <property type="match status" value="1"/>
</dbReference>
<evidence type="ECO:0000256" key="6">
    <source>
        <dbReference type="SAM" id="MobiDB-lite"/>
    </source>
</evidence>
<evidence type="ECO:0000256" key="3">
    <source>
        <dbReference type="ARBA" id="ARBA00022793"/>
    </source>
</evidence>
<evidence type="ECO:0000256" key="5">
    <source>
        <dbReference type="ARBA" id="ARBA00023239"/>
    </source>
</evidence>
<evidence type="ECO:0000256" key="1">
    <source>
        <dbReference type="ARBA" id="ARBA00001933"/>
    </source>
</evidence>
<feature type="domain" description="Orn/Lys/Arg decarboxylases family 1 pyridoxal-P attachment site" evidence="7">
    <location>
        <begin position="284"/>
        <end position="298"/>
    </location>
</feature>
<comment type="similarity">
    <text evidence="2">Belongs to the Orn/Lys/Arg decarboxylase class-I family.</text>
</comment>
<dbReference type="InterPro" id="IPR008286">
    <property type="entry name" value="Prn/Lys/Arg_de-COase_C"/>
</dbReference>
<name>A0ABY8QW67_9MICO</name>
<dbReference type="PROSITE" id="PS00703">
    <property type="entry name" value="OKR_DC_1"/>
    <property type="match status" value="1"/>
</dbReference>
<accession>A0ABY8QW67</accession>
<evidence type="ECO:0000313" key="8">
    <source>
        <dbReference type="EMBL" id="WGW13264.1"/>
    </source>
</evidence>
<keyword evidence="5" id="KW-0456">Lyase</keyword>
<dbReference type="SUPFAM" id="SSF55904">
    <property type="entry name" value="Ornithine decarboxylase C-terminal domain"/>
    <property type="match status" value="1"/>
</dbReference>